<evidence type="ECO:0000256" key="3">
    <source>
        <dbReference type="ARBA" id="ARBA00001941"/>
    </source>
</evidence>
<keyword evidence="18" id="KW-0170">Cobalt</keyword>
<keyword evidence="13" id="KW-0547">Nucleotide-binding</keyword>
<dbReference type="PANTHER" id="PTHR43622:SF7">
    <property type="entry name" value="3-DEHYDROQUINATE SYNTHASE, CHLOROPLASTIC"/>
    <property type="match status" value="1"/>
</dbReference>
<evidence type="ECO:0000259" key="20">
    <source>
        <dbReference type="Pfam" id="PF01761"/>
    </source>
</evidence>
<dbReference type="InterPro" id="IPR056179">
    <property type="entry name" value="DHQS_C"/>
</dbReference>
<dbReference type="InterPro" id="IPR030963">
    <property type="entry name" value="DHQ_synth_fam"/>
</dbReference>
<dbReference type="NCBIfam" id="TIGR01357">
    <property type="entry name" value="aroB"/>
    <property type="match status" value="1"/>
</dbReference>
<comment type="cofactor">
    <cofactor evidence="2">
        <name>NAD(+)</name>
        <dbReference type="ChEBI" id="CHEBI:57540"/>
    </cofactor>
</comment>
<feature type="domain" description="3-dehydroquinate synthase N-terminal" evidence="20">
    <location>
        <begin position="54"/>
        <end position="166"/>
    </location>
</feature>
<evidence type="ECO:0000256" key="1">
    <source>
        <dbReference type="ARBA" id="ARBA00001393"/>
    </source>
</evidence>
<dbReference type="Pfam" id="PF01761">
    <property type="entry name" value="DHQ_synthase"/>
    <property type="match status" value="1"/>
</dbReference>
<evidence type="ECO:0000256" key="10">
    <source>
        <dbReference type="ARBA" id="ARBA00022490"/>
    </source>
</evidence>
<protein>
    <recommendedName>
        <fullName evidence="9 19">3-dehydroquinate synthase</fullName>
        <ecNumber evidence="8 19">4.2.3.4</ecNumber>
    </recommendedName>
</protein>
<dbReference type="InterPro" id="IPR030960">
    <property type="entry name" value="DHQS/DOIS_N"/>
</dbReference>
<dbReference type="SUPFAM" id="SSF56796">
    <property type="entry name" value="Dehydroquinate synthase-like"/>
    <property type="match status" value="1"/>
</dbReference>
<comment type="pathway">
    <text evidence="6">Metabolic intermediate biosynthesis; chorismate biosynthesis; chorismate from D-erythrose 4-phosphate and phosphoenolpyruvate: step 2/7.</text>
</comment>
<dbReference type="EC" id="4.2.3.4" evidence="8 19"/>
<evidence type="ECO:0000256" key="6">
    <source>
        <dbReference type="ARBA" id="ARBA00004661"/>
    </source>
</evidence>
<keyword evidence="10" id="KW-0963">Cytoplasm</keyword>
<sequence>MLENIHTGPAALTDLQDFLQNRAFDKVAVLVDENTRVHCYPTLKKYLPAQHAIIEIKSGEENKTLATCTHVWEQLTHLQFSRWSLLVNVGGGVIGDLGGFCAAVFKRGVYFVQVPTTLLAQVDASVGGKTGIDFMGLKNHLGVFQEPLKVFIYPEFLQSLSERELKSGYAEIIKHWLIADAAAFENQRYIGLMTDNWSELIRESVAVKARVVAADPKENGLRKILNFGHTVGHAVETYLLNQPGRAILHGEAVAMGMLCEGYLSRQKSLLSSRELDQIETFLFSIYEKVPLQRSEFKPIAALALQDKKNTGAIINCTLLNGIGQAIYDQPVTLDDIESSLQYYYSL</sequence>
<name>A0A6J4JZA5_9BACT</name>
<dbReference type="InterPro" id="IPR016037">
    <property type="entry name" value="DHQ_synth_AroB"/>
</dbReference>
<reference evidence="22" key="1">
    <citation type="submission" date="2020-02" db="EMBL/GenBank/DDBJ databases">
        <authorList>
            <person name="Meier V. D."/>
        </authorList>
    </citation>
    <scope>NUCLEOTIDE SEQUENCE</scope>
    <source>
        <strain evidence="22">AVDCRST_MAG95</strain>
    </source>
</reference>
<evidence type="ECO:0000256" key="19">
    <source>
        <dbReference type="NCBIfam" id="TIGR01357"/>
    </source>
</evidence>
<evidence type="ECO:0000256" key="8">
    <source>
        <dbReference type="ARBA" id="ARBA00013031"/>
    </source>
</evidence>
<dbReference type="InterPro" id="IPR050071">
    <property type="entry name" value="Dehydroquinate_synthase"/>
</dbReference>
<dbReference type="GO" id="GO:0000166">
    <property type="term" value="F:nucleotide binding"/>
    <property type="evidence" value="ECO:0007669"/>
    <property type="project" value="UniProtKB-KW"/>
</dbReference>
<evidence type="ECO:0000256" key="11">
    <source>
        <dbReference type="ARBA" id="ARBA00022605"/>
    </source>
</evidence>
<proteinExistence type="inferred from homology"/>
<keyword evidence="15" id="KW-0520">NAD</keyword>
<dbReference type="PANTHER" id="PTHR43622">
    <property type="entry name" value="3-DEHYDROQUINATE SYNTHASE"/>
    <property type="match status" value="1"/>
</dbReference>
<evidence type="ECO:0000256" key="17">
    <source>
        <dbReference type="ARBA" id="ARBA00023239"/>
    </source>
</evidence>
<dbReference type="GO" id="GO:0008652">
    <property type="term" value="P:amino acid biosynthetic process"/>
    <property type="evidence" value="ECO:0007669"/>
    <property type="project" value="UniProtKB-KW"/>
</dbReference>
<keyword evidence="12" id="KW-0479">Metal-binding</keyword>
<comment type="function">
    <text evidence="4">Catalyzes the conversion of 3-deoxy-D-arabino-heptulosonate 7-phosphate (DAHP) to dehydroquinate (DHQ).</text>
</comment>
<evidence type="ECO:0000256" key="14">
    <source>
        <dbReference type="ARBA" id="ARBA00022833"/>
    </source>
</evidence>
<keyword evidence="17 22" id="KW-0456">Lyase</keyword>
<keyword evidence="11" id="KW-0028">Amino-acid biosynthesis</keyword>
<evidence type="ECO:0000259" key="21">
    <source>
        <dbReference type="Pfam" id="PF24621"/>
    </source>
</evidence>
<comment type="catalytic activity">
    <reaction evidence="1">
        <text>7-phospho-2-dehydro-3-deoxy-D-arabino-heptonate = 3-dehydroquinate + phosphate</text>
        <dbReference type="Rhea" id="RHEA:21968"/>
        <dbReference type="ChEBI" id="CHEBI:32364"/>
        <dbReference type="ChEBI" id="CHEBI:43474"/>
        <dbReference type="ChEBI" id="CHEBI:58394"/>
        <dbReference type="EC" id="4.2.3.4"/>
    </reaction>
</comment>
<dbReference type="Gene3D" id="1.20.1090.10">
    <property type="entry name" value="Dehydroquinate synthase-like - alpha domain"/>
    <property type="match status" value="1"/>
</dbReference>
<dbReference type="PIRSF" id="PIRSF001455">
    <property type="entry name" value="DHQ_synth"/>
    <property type="match status" value="1"/>
</dbReference>
<accession>A0A6J4JZA5</accession>
<evidence type="ECO:0000256" key="13">
    <source>
        <dbReference type="ARBA" id="ARBA00022741"/>
    </source>
</evidence>
<evidence type="ECO:0000313" key="22">
    <source>
        <dbReference type="EMBL" id="CAA9291125.1"/>
    </source>
</evidence>
<evidence type="ECO:0000256" key="7">
    <source>
        <dbReference type="ARBA" id="ARBA00005412"/>
    </source>
</evidence>
<evidence type="ECO:0000256" key="4">
    <source>
        <dbReference type="ARBA" id="ARBA00003485"/>
    </source>
</evidence>
<dbReference type="EMBL" id="CADCTJ010001262">
    <property type="protein sequence ID" value="CAA9291125.1"/>
    <property type="molecule type" value="Genomic_DNA"/>
</dbReference>
<evidence type="ECO:0000256" key="2">
    <source>
        <dbReference type="ARBA" id="ARBA00001911"/>
    </source>
</evidence>
<evidence type="ECO:0000256" key="18">
    <source>
        <dbReference type="ARBA" id="ARBA00023285"/>
    </source>
</evidence>
<dbReference type="GO" id="GO:0046872">
    <property type="term" value="F:metal ion binding"/>
    <property type="evidence" value="ECO:0007669"/>
    <property type="project" value="UniProtKB-KW"/>
</dbReference>
<keyword evidence="16" id="KW-0057">Aromatic amino acid biosynthesis</keyword>
<comment type="similarity">
    <text evidence="7">Belongs to the sugar phosphate cyclases superfamily. Dehydroquinate synthase family.</text>
</comment>
<evidence type="ECO:0000256" key="15">
    <source>
        <dbReference type="ARBA" id="ARBA00023027"/>
    </source>
</evidence>
<dbReference type="Pfam" id="PF24621">
    <property type="entry name" value="DHQS_C"/>
    <property type="match status" value="1"/>
</dbReference>
<evidence type="ECO:0000256" key="9">
    <source>
        <dbReference type="ARBA" id="ARBA00017684"/>
    </source>
</evidence>
<comment type="subcellular location">
    <subcellularLocation>
        <location evidence="5">Cytoplasm</location>
    </subcellularLocation>
</comment>
<evidence type="ECO:0000256" key="5">
    <source>
        <dbReference type="ARBA" id="ARBA00004496"/>
    </source>
</evidence>
<dbReference type="Gene3D" id="3.40.50.1970">
    <property type="match status" value="1"/>
</dbReference>
<evidence type="ECO:0000256" key="12">
    <source>
        <dbReference type="ARBA" id="ARBA00022723"/>
    </source>
</evidence>
<dbReference type="GO" id="GO:0003856">
    <property type="term" value="F:3-dehydroquinate synthase activity"/>
    <property type="evidence" value="ECO:0007669"/>
    <property type="project" value="UniProtKB-UniRule"/>
</dbReference>
<organism evidence="22">
    <name type="scientific">uncultured Adhaeribacter sp</name>
    <dbReference type="NCBI Taxonomy" id="448109"/>
    <lineage>
        <taxon>Bacteria</taxon>
        <taxon>Pseudomonadati</taxon>
        <taxon>Bacteroidota</taxon>
        <taxon>Cytophagia</taxon>
        <taxon>Cytophagales</taxon>
        <taxon>Hymenobacteraceae</taxon>
        <taxon>Adhaeribacter</taxon>
        <taxon>environmental samples</taxon>
    </lineage>
</organism>
<dbReference type="GO" id="GO:0009423">
    <property type="term" value="P:chorismate biosynthetic process"/>
    <property type="evidence" value="ECO:0007669"/>
    <property type="project" value="UniProtKB-UniRule"/>
</dbReference>
<feature type="domain" description="3-dehydroquinate synthase C-terminal" evidence="21">
    <location>
        <begin position="168"/>
        <end position="309"/>
    </location>
</feature>
<dbReference type="CDD" id="cd08195">
    <property type="entry name" value="DHQS"/>
    <property type="match status" value="1"/>
</dbReference>
<keyword evidence="14" id="KW-0862">Zinc</keyword>
<comment type="cofactor">
    <cofactor evidence="3">
        <name>Co(2+)</name>
        <dbReference type="ChEBI" id="CHEBI:48828"/>
    </cofactor>
</comment>
<gene>
    <name evidence="22" type="ORF">AVDCRST_MAG95-4006</name>
</gene>
<dbReference type="GO" id="GO:0005737">
    <property type="term" value="C:cytoplasm"/>
    <property type="evidence" value="ECO:0007669"/>
    <property type="project" value="UniProtKB-SubCell"/>
</dbReference>
<evidence type="ECO:0000256" key="16">
    <source>
        <dbReference type="ARBA" id="ARBA00023141"/>
    </source>
</evidence>
<dbReference type="GO" id="GO:0009073">
    <property type="term" value="P:aromatic amino acid family biosynthetic process"/>
    <property type="evidence" value="ECO:0007669"/>
    <property type="project" value="UniProtKB-KW"/>
</dbReference>
<dbReference type="AlphaFoldDB" id="A0A6J4JZA5"/>